<dbReference type="SUPFAM" id="SSF48317">
    <property type="entry name" value="Acid phosphatase/Vanadium-dependent haloperoxidase"/>
    <property type="match status" value="1"/>
</dbReference>
<dbReference type="EMBL" id="VPFL01000001">
    <property type="protein sequence ID" value="TXF13719.1"/>
    <property type="molecule type" value="Genomic_DNA"/>
</dbReference>
<feature type="domain" description="Phosphatidic acid phosphatase type 2/haloperoxidase" evidence="2">
    <location>
        <begin position="47"/>
        <end position="158"/>
    </location>
</feature>
<feature type="transmembrane region" description="Helical" evidence="1">
    <location>
        <begin position="13"/>
        <end position="30"/>
    </location>
</feature>
<evidence type="ECO:0000256" key="1">
    <source>
        <dbReference type="SAM" id="Phobius"/>
    </source>
</evidence>
<feature type="transmembrane region" description="Helical" evidence="1">
    <location>
        <begin position="42"/>
        <end position="64"/>
    </location>
</feature>
<organism evidence="3 4">
    <name type="scientific">Pelomicrobium methylotrophicum</name>
    <dbReference type="NCBI Taxonomy" id="2602750"/>
    <lineage>
        <taxon>Bacteria</taxon>
        <taxon>Pseudomonadati</taxon>
        <taxon>Pseudomonadota</taxon>
        <taxon>Hydrogenophilia</taxon>
        <taxon>Hydrogenophilia incertae sedis</taxon>
        <taxon>Pelomicrobium</taxon>
    </lineage>
</organism>
<evidence type="ECO:0000259" key="2">
    <source>
        <dbReference type="SMART" id="SM00014"/>
    </source>
</evidence>
<feature type="transmembrane region" description="Helical" evidence="1">
    <location>
        <begin position="120"/>
        <end position="138"/>
    </location>
</feature>
<dbReference type="SMART" id="SM00014">
    <property type="entry name" value="acidPPc"/>
    <property type="match status" value="1"/>
</dbReference>
<accession>A0A5C7EX80</accession>
<comment type="caution">
    <text evidence="3">The sequence shown here is derived from an EMBL/GenBank/DDBJ whole genome shotgun (WGS) entry which is preliminary data.</text>
</comment>
<keyword evidence="1" id="KW-0472">Membrane</keyword>
<protein>
    <submittedName>
        <fullName evidence="3">Phosphatase PAP2 family protein</fullName>
    </submittedName>
</protein>
<reference evidence="3 4" key="1">
    <citation type="submission" date="2019-08" db="EMBL/GenBank/DDBJ databases">
        <title>Pelomicrobium methylotrophicum gen. nov., sp. nov. a moderately thermophilic, facultatively anaerobic, lithoautotrophic and methylotrophic bacterium isolated from a terrestrial mud volcano.</title>
        <authorList>
            <person name="Slobodkina G.B."/>
            <person name="Merkel A.Y."/>
            <person name="Slobodkin A.I."/>
        </authorList>
    </citation>
    <scope>NUCLEOTIDE SEQUENCE [LARGE SCALE GENOMIC DNA]</scope>
    <source>
        <strain evidence="3 4">SM250</strain>
    </source>
</reference>
<dbReference type="AlphaFoldDB" id="A0A5C7EX80"/>
<dbReference type="RefSeq" id="WP_147798304.1">
    <property type="nucleotide sequence ID" value="NZ_VPFL01000001.1"/>
</dbReference>
<dbReference type="OrthoDB" id="5292764at2"/>
<dbReference type="InParanoid" id="A0A5C7EX80"/>
<dbReference type="Pfam" id="PF01569">
    <property type="entry name" value="PAP2"/>
    <property type="match status" value="1"/>
</dbReference>
<name>A0A5C7EX80_9PROT</name>
<dbReference type="InterPro" id="IPR036938">
    <property type="entry name" value="PAP2/HPO_sf"/>
</dbReference>
<dbReference type="PANTHER" id="PTHR14969">
    <property type="entry name" value="SPHINGOSINE-1-PHOSPHATE PHOSPHOHYDROLASE"/>
    <property type="match status" value="1"/>
</dbReference>
<dbReference type="Gene3D" id="1.20.144.10">
    <property type="entry name" value="Phosphatidic acid phosphatase type 2/haloperoxidase"/>
    <property type="match status" value="1"/>
</dbReference>
<keyword evidence="1" id="KW-1133">Transmembrane helix</keyword>
<proteinExistence type="predicted"/>
<sequence>MLAGTALSAHSNFPLYVATVALAGVIATGLRKKPRPREASLGWLSAVCVFAWSYVVVGLLVAALKAGLDLPRPPLALPPGSVHIVGAPEYRHSFPSGHSAFAMTVAASLWPVLRRGWKILAVLFVAWVGLSRVSLGVHFPADVVGSYALALLTVVAVRFLVTRLSATLGGKMANP</sequence>
<evidence type="ECO:0000313" key="4">
    <source>
        <dbReference type="Proteomes" id="UP000321201"/>
    </source>
</evidence>
<keyword evidence="1" id="KW-0812">Transmembrane</keyword>
<gene>
    <name evidence="3" type="ORF">FR698_01020</name>
</gene>
<feature type="transmembrane region" description="Helical" evidence="1">
    <location>
        <begin position="144"/>
        <end position="161"/>
    </location>
</feature>
<dbReference type="PANTHER" id="PTHR14969:SF13">
    <property type="entry name" value="AT30094P"/>
    <property type="match status" value="1"/>
</dbReference>
<dbReference type="InterPro" id="IPR000326">
    <property type="entry name" value="PAP2/HPO"/>
</dbReference>
<dbReference type="Proteomes" id="UP000321201">
    <property type="component" value="Unassembled WGS sequence"/>
</dbReference>
<keyword evidence="4" id="KW-1185">Reference proteome</keyword>
<evidence type="ECO:0000313" key="3">
    <source>
        <dbReference type="EMBL" id="TXF13719.1"/>
    </source>
</evidence>